<feature type="transmembrane region" description="Helical" evidence="6">
    <location>
        <begin position="365"/>
        <end position="386"/>
    </location>
</feature>
<comment type="caution">
    <text evidence="8">The sequence shown here is derived from an EMBL/GenBank/DDBJ whole genome shotgun (WGS) entry which is preliminary data.</text>
</comment>
<dbReference type="RefSeq" id="WP_036927106.1">
    <property type="nucleotide sequence ID" value="NZ_JRPQ01000078.1"/>
</dbReference>
<feature type="domain" description="Major facilitator superfamily (MFS) profile" evidence="7">
    <location>
        <begin position="14"/>
        <end position="387"/>
    </location>
</feature>
<feature type="transmembrane region" description="Helical" evidence="6">
    <location>
        <begin position="12"/>
        <end position="32"/>
    </location>
</feature>
<dbReference type="AlphaFoldDB" id="A0A098YSJ8"/>
<feature type="transmembrane region" description="Helical" evidence="6">
    <location>
        <begin position="167"/>
        <end position="190"/>
    </location>
</feature>
<dbReference type="InterPro" id="IPR011701">
    <property type="entry name" value="MFS"/>
</dbReference>
<dbReference type="CDD" id="cd17324">
    <property type="entry name" value="MFS_NepI_like"/>
    <property type="match status" value="1"/>
</dbReference>
<feature type="transmembrane region" description="Helical" evidence="6">
    <location>
        <begin position="211"/>
        <end position="229"/>
    </location>
</feature>
<keyword evidence="5 6" id="KW-0472">Membrane</keyword>
<dbReference type="InterPro" id="IPR036259">
    <property type="entry name" value="MFS_trans_sf"/>
</dbReference>
<dbReference type="OrthoDB" id="9788453at2"/>
<dbReference type="Proteomes" id="UP000029723">
    <property type="component" value="Unassembled WGS sequence"/>
</dbReference>
<protein>
    <submittedName>
        <fullName evidence="8">MFS transporter</fullName>
    </submittedName>
</protein>
<dbReference type="PROSITE" id="PS50850">
    <property type="entry name" value="MFS"/>
    <property type="match status" value="1"/>
</dbReference>
<sequence>MIHQNKTTEIFPWILIILMSSVTFVGILSELLPSGVLQQIMADLDINEVEGGRLIGLYALSSAIFCIPLISLSMQFNRKKVLLFLLIGFAVCNIFSGLVHNYYLILALRFLGGISAGVMWPMISAFGLRLVPSCYQGRAVAVIMAGNTLGISLGMPLMTFIGNRFGWRIEFIILGLLVVLIAVLSILMLPSTPGEKLTSTTSPFVMLKNKSIVLIILLTFLGVCAHYGVYTYITQLVVEVGIKGGVEMALFIFGIGSLISVVVVTKYIDKYLRELSVLTFSLLGIVMLLFFFFRGVNVITQLGFFLWGLLYGPLVTLFQAAVGNQVEHAKDVAMSVQSCMFNLSIMITTWIAGLLLIHFGTCSLLWYATLLVIPGIIISIFARYTLRKIGHTAN</sequence>
<feature type="transmembrane region" description="Helical" evidence="6">
    <location>
        <begin position="299"/>
        <end position="318"/>
    </location>
</feature>
<evidence type="ECO:0000256" key="5">
    <source>
        <dbReference type="ARBA" id="ARBA00023136"/>
    </source>
</evidence>
<evidence type="ECO:0000256" key="2">
    <source>
        <dbReference type="ARBA" id="ARBA00022475"/>
    </source>
</evidence>
<feature type="transmembrane region" description="Helical" evidence="6">
    <location>
        <begin position="52"/>
        <end position="70"/>
    </location>
</feature>
<evidence type="ECO:0000256" key="6">
    <source>
        <dbReference type="SAM" id="Phobius"/>
    </source>
</evidence>
<reference evidence="8 9" key="1">
    <citation type="submission" date="2014-07" db="EMBL/GenBank/DDBJ databases">
        <authorList>
            <person name="McCorrison J."/>
            <person name="Sanka R."/>
            <person name="Torralba M."/>
            <person name="Gillis M."/>
            <person name="Haft D.H."/>
            <person name="Methe B."/>
            <person name="Sutton G."/>
            <person name="Nelson K.E."/>
        </authorList>
    </citation>
    <scope>NUCLEOTIDE SEQUENCE [LARGE SCALE GENOMIC DNA]</scope>
    <source>
        <strain evidence="8 9">S9-PR14</strain>
    </source>
</reference>
<dbReference type="Gene3D" id="1.20.1250.20">
    <property type="entry name" value="MFS general substrate transporter like domains"/>
    <property type="match status" value="1"/>
</dbReference>
<dbReference type="PANTHER" id="PTHR43124:SF3">
    <property type="entry name" value="CHLORAMPHENICOL EFFLUX PUMP RV0191"/>
    <property type="match status" value="1"/>
</dbReference>
<evidence type="ECO:0000256" key="3">
    <source>
        <dbReference type="ARBA" id="ARBA00022692"/>
    </source>
</evidence>
<name>A0A098YSJ8_9BACT</name>
<evidence type="ECO:0000256" key="4">
    <source>
        <dbReference type="ARBA" id="ARBA00022989"/>
    </source>
</evidence>
<organism evidence="8 9">
    <name type="scientific">Hoylesella timonensis S9-PR14</name>
    <dbReference type="NCBI Taxonomy" id="1401062"/>
    <lineage>
        <taxon>Bacteria</taxon>
        <taxon>Pseudomonadati</taxon>
        <taxon>Bacteroidota</taxon>
        <taxon>Bacteroidia</taxon>
        <taxon>Bacteroidales</taxon>
        <taxon>Prevotellaceae</taxon>
        <taxon>Hoylesella</taxon>
    </lineage>
</organism>
<dbReference type="InterPro" id="IPR020846">
    <property type="entry name" value="MFS_dom"/>
</dbReference>
<dbReference type="SUPFAM" id="SSF103473">
    <property type="entry name" value="MFS general substrate transporter"/>
    <property type="match status" value="1"/>
</dbReference>
<keyword evidence="4 6" id="KW-1133">Transmembrane helix</keyword>
<keyword evidence="2" id="KW-1003">Cell membrane</keyword>
<feature type="transmembrane region" description="Helical" evidence="6">
    <location>
        <begin position="110"/>
        <end position="128"/>
    </location>
</feature>
<comment type="subcellular location">
    <subcellularLocation>
        <location evidence="1">Cell membrane</location>
        <topology evidence="1">Multi-pass membrane protein</topology>
    </subcellularLocation>
</comment>
<evidence type="ECO:0000259" key="7">
    <source>
        <dbReference type="PROSITE" id="PS50850"/>
    </source>
</evidence>
<dbReference type="GO" id="GO:0022857">
    <property type="term" value="F:transmembrane transporter activity"/>
    <property type="evidence" value="ECO:0007669"/>
    <property type="project" value="InterPro"/>
</dbReference>
<dbReference type="PANTHER" id="PTHR43124">
    <property type="entry name" value="PURINE EFFLUX PUMP PBUE"/>
    <property type="match status" value="1"/>
</dbReference>
<accession>A0A098YSJ8</accession>
<proteinExistence type="predicted"/>
<evidence type="ECO:0000256" key="1">
    <source>
        <dbReference type="ARBA" id="ARBA00004651"/>
    </source>
</evidence>
<feature type="transmembrane region" description="Helical" evidence="6">
    <location>
        <begin position="339"/>
        <end position="359"/>
    </location>
</feature>
<evidence type="ECO:0000313" key="8">
    <source>
        <dbReference type="EMBL" id="KGI22242.1"/>
    </source>
</evidence>
<feature type="transmembrane region" description="Helical" evidence="6">
    <location>
        <begin position="275"/>
        <end position="293"/>
    </location>
</feature>
<feature type="transmembrane region" description="Helical" evidence="6">
    <location>
        <begin position="140"/>
        <end position="161"/>
    </location>
</feature>
<feature type="transmembrane region" description="Helical" evidence="6">
    <location>
        <begin position="82"/>
        <end position="104"/>
    </location>
</feature>
<gene>
    <name evidence="8" type="ORF">HMPREF9304_05560</name>
</gene>
<feature type="transmembrane region" description="Helical" evidence="6">
    <location>
        <begin position="249"/>
        <end position="268"/>
    </location>
</feature>
<dbReference type="InterPro" id="IPR050189">
    <property type="entry name" value="MFS_Efflux_Transporters"/>
</dbReference>
<keyword evidence="3 6" id="KW-0812">Transmembrane</keyword>
<dbReference type="Pfam" id="PF07690">
    <property type="entry name" value="MFS_1"/>
    <property type="match status" value="1"/>
</dbReference>
<dbReference type="GO" id="GO:0005886">
    <property type="term" value="C:plasma membrane"/>
    <property type="evidence" value="ECO:0007669"/>
    <property type="project" value="UniProtKB-SubCell"/>
</dbReference>
<dbReference type="EMBL" id="JRPQ01000078">
    <property type="protein sequence ID" value="KGI22242.1"/>
    <property type="molecule type" value="Genomic_DNA"/>
</dbReference>
<evidence type="ECO:0000313" key="9">
    <source>
        <dbReference type="Proteomes" id="UP000029723"/>
    </source>
</evidence>